<keyword evidence="2" id="KW-1185">Reference proteome</keyword>
<dbReference type="EMBL" id="CANTFL010001361">
    <property type="protein sequence ID" value="CAI5738231.1"/>
    <property type="molecule type" value="Genomic_DNA"/>
</dbReference>
<comment type="caution">
    <text evidence="1">The sequence shown here is derived from an EMBL/GenBank/DDBJ whole genome shotgun (WGS) entry which is preliminary data.</text>
</comment>
<evidence type="ECO:0000313" key="1">
    <source>
        <dbReference type="EMBL" id="CAI5738231.1"/>
    </source>
</evidence>
<accession>A0AAV0USI3</accession>
<gene>
    <name evidence="1" type="ORF">HBR001_LOCUS7420</name>
</gene>
<organism evidence="1 2">
    <name type="scientific">Hyaloperonospora brassicae</name>
    <name type="common">Brassica downy mildew</name>
    <name type="synonym">Peronospora brassicae</name>
    <dbReference type="NCBI Taxonomy" id="162125"/>
    <lineage>
        <taxon>Eukaryota</taxon>
        <taxon>Sar</taxon>
        <taxon>Stramenopiles</taxon>
        <taxon>Oomycota</taxon>
        <taxon>Peronosporomycetes</taxon>
        <taxon>Peronosporales</taxon>
        <taxon>Peronosporaceae</taxon>
        <taxon>Hyaloperonospora</taxon>
    </lineage>
</organism>
<sequence length="301" mass="34592">MFIGMFRELHPRASSPIDTAELLFASRDGEVLDAHLKEIADQPGYDALARSLRELHNELKDFRSSAKKKIGFFDKMKLRKQCAHAKDVNPDRRKKVQKFVGGKKFWSFAGLEGPINVKELEEFLMLNGKGPDPFVHEWTLIIPLVVVKGVEDVVQALSSLHDLKNNKIEFVKLHNALVTYCHHFGVSSAGVWMALGLDPQKVYEMLSLHTCVQNALYAATAYEWFKYVEMYRAVHPKCALGFKEARKLFALQHDTNRPEQWITYLEESKNDEHEELAKMLRKPYDEMLEKESSKLLADTGR</sequence>
<name>A0AAV0USI3_HYABA</name>
<dbReference type="Proteomes" id="UP001162031">
    <property type="component" value="Unassembled WGS sequence"/>
</dbReference>
<proteinExistence type="predicted"/>
<reference evidence="1" key="1">
    <citation type="submission" date="2022-12" db="EMBL/GenBank/DDBJ databases">
        <authorList>
            <person name="Webb A."/>
        </authorList>
    </citation>
    <scope>NUCLEOTIDE SEQUENCE</scope>
    <source>
        <strain evidence="1">Hp1</strain>
    </source>
</reference>
<protein>
    <submittedName>
        <fullName evidence="1">Uncharacterized protein</fullName>
    </submittedName>
</protein>
<evidence type="ECO:0000313" key="2">
    <source>
        <dbReference type="Proteomes" id="UP001162031"/>
    </source>
</evidence>
<dbReference type="AlphaFoldDB" id="A0AAV0USI3"/>